<accession>S7MNV0</accession>
<evidence type="ECO:0000313" key="2">
    <source>
        <dbReference type="Proteomes" id="UP000052978"/>
    </source>
</evidence>
<sequence>MVREKSLINCLLHTPQWGSSPKPGIWELNHDLPKHPRERNLHEKHPSTASCTLPAGDRVTSWCMGRCPTTEPHRPGPMIGCFYH</sequence>
<dbReference type="AlphaFoldDB" id="S7MNV0"/>
<dbReference type="EMBL" id="KE161932">
    <property type="protein sequence ID" value="EPQ05969.1"/>
    <property type="molecule type" value="Genomic_DNA"/>
</dbReference>
<evidence type="ECO:0000313" key="1">
    <source>
        <dbReference type="EMBL" id="EPQ05969.1"/>
    </source>
</evidence>
<proteinExistence type="predicted"/>
<reference evidence="1 2" key="1">
    <citation type="journal article" date="2013" name="Nat. Commun.">
        <title>Genome analysis reveals insights into physiology and longevity of the Brandt's bat Myotis brandtii.</title>
        <authorList>
            <person name="Seim I."/>
            <person name="Fang X."/>
            <person name="Xiong Z."/>
            <person name="Lobanov A.V."/>
            <person name="Huang Z."/>
            <person name="Ma S."/>
            <person name="Feng Y."/>
            <person name="Turanov A.A."/>
            <person name="Zhu Y."/>
            <person name="Lenz T.L."/>
            <person name="Gerashchenko M.V."/>
            <person name="Fan D."/>
            <person name="Hee Yim S."/>
            <person name="Yao X."/>
            <person name="Jordan D."/>
            <person name="Xiong Y."/>
            <person name="Ma Y."/>
            <person name="Lyapunov A.N."/>
            <person name="Chen G."/>
            <person name="Kulakova O.I."/>
            <person name="Sun Y."/>
            <person name="Lee S.G."/>
            <person name="Bronson R.T."/>
            <person name="Moskalev A.A."/>
            <person name="Sunyaev S.R."/>
            <person name="Zhang G."/>
            <person name="Krogh A."/>
            <person name="Wang J."/>
            <person name="Gladyshev V.N."/>
        </authorList>
    </citation>
    <scope>NUCLEOTIDE SEQUENCE [LARGE SCALE GENOMIC DNA]</scope>
</reference>
<dbReference type="Proteomes" id="UP000052978">
    <property type="component" value="Unassembled WGS sequence"/>
</dbReference>
<gene>
    <name evidence="1" type="ORF">D623_10006023</name>
</gene>
<name>S7MNV0_MYOBR</name>
<keyword evidence="2" id="KW-1185">Reference proteome</keyword>
<protein>
    <submittedName>
        <fullName evidence="1">Uncharacterized protein</fullName>
    </submittedName>
</protein>
<organism evidence="1 2">
    <name type="scientific">Myotis brandtii</name>
    <name type="common">Brandt's bat</name>
    <dbReference type="NCBI Taxonomy" id="109478"/>
    <lineage>
        <taxon>Eukaryota</taxon>
        <taxon>Metazoa</taxon>
        <taxon>Chordata</taxon>
        <taxon>Craniata</taxon>
        <taxon>Vertebrata</taxon>
        <taxon>Euteleostomi</taxon>
        <taxon>Mammalia</taxon>
        <taxon>Eutheria</taxon>
        <taxon>Laurasiatheria</taxon>
        <taxon>Chiroptera</taxon>
        <taxon>Yangochiroptera</taxon>
        <taxon>Vespertilionidae</taxon>
        <taxon>Myotis</taxon>
    </lineage>
</organism>